<sequence>MKASASHFQVHHLCSQLCPHFLLQKSSLLAQRQPNTQHIYQRCRHCLHIFSRKGIHILPERLNYHMGTKESTRKWKLWMPSLIHVISSLNPMVPSISTLSNMIIPLTQRLFMFVNGIFQLADI</sequence>
<reference evidence="2" key="1">
    <citation type="journal article" date="2018" name="Gigascience">
        <title>Genome assembly of the Pink Ipe (Handroanthus impetiginosus, Bignoniaceae), a highly valued, ecologically keystone Neotropical timber forest tree.</title>
        <authorList>
            <person name="Silva-Junior O.B."/>
            <person name="Grattapaglia D."/>
            <person name="Novaes E."/>
            <person name="Collevatti R.G."/>
        </authorList>
    </citation>
    <scope>NUCLEOTIDE SEQUENCE [LARGE SCALE GENOMIC DNA]</scope>
    <source>
        <strain evidence="2">cv. UFG-1</strain>
    </source>
</reference>
<proteinExistence type="predicted"/>
<evidence type="ECO:0000313" key="1">
    <source>
        <dbReference type="EMBL" id="PIN12808.1"/>
    </source>
</evidence>
<keyword evidence="2" id="KW-1185">Reference proteome</keyword>
<organism evidence="1 2">
    <name type="scientific">Handroanthus impetiginosus</name>
    <dbReference type="NCBI Taxonomy" id="429701"/>
    <lineage>
        <taxon>Eukaryota</taxon>
        <taxon>Viridiplantae</taxon>
        <taxon>Streptophyta</taxon>
        <taxon>Embryophyta</taxon>
        <taxon>Tracheophyta</taxon>
        <taxon>Spermatophyta</taxon>
        <taxon>Magnoliopsida</taxon>
        <taxon>eudicotyledons</taxon>
        <taxon>Gunneridae</taxon>
        <taxon>Pentapetalae</taxon>
        <taxon>asterids</taxon>
        <taxon>lamiids</taxon>
        <taxon>Lamiales</taxon>
        <taxon>Bignoniaceae</taxon>
        <taxon>Crescentiina</taxon>
        <taxon>Tabebuia alliance</taxon>
        <taxon>Handroanthus</taxon>
    </lineage>
</organism>
<protein>
    <submittedName>
        <fullName evidence="1">Uncharacterized protein</fullName>
    </submittedName>
</protein>
<dbReference type="AlphaFoldDB" id="A0A2G9H5M0"/>
<dbReference type="Proteomes" id="UP000231279">
    <property type="component" value="Unassembled WGS sequence"/>
</dbReference>
<gene>
    <name evidence="1" type="ORF">CDL12_14571</name>
</gene>
<dbReference type="EMBL" id="NKXS01002606">
    <property type="protein sequence ID" value="PIN12808.1"/>
    <property type="molecule type" value="Genomic_DNA"/>
</dbReference>
<accession>A0A2G9H5M0</accession>
<comment type="caution">
    <text evidence="1">The sequence shown here is derived from an EMBL/GenBank/DDBJ whole genome shotgun (WGS) entry which is preliminary data.</text>
</comment>
<name>A0A2G9H5M0_9LAMI</name>
<evidence type="ECO:0000313" key="2">
    <source>
        <dbReference type="Proteomes" id="UP000231279"/>
    </source>
</evidence>